<dbReference type="VEuPathDB" id="CryptoDB:Cvel_16479"/>
<gene>
    <name evidence="3" type="ORF">Cvel_16479</name>
</gene>
<dbReference type="AlphaFoldDB" id="A0A0G4FEL3"/>
<organism evidence="3">
    <name type="scientific">Chromera velia CCMP2878</name>
    <dbReference type="NCBI Taxonomy" id="1169474"/>
    <lineage>
        <taxon>Eukaryota</taxon>
        <taxon>Sar</taxon>
        <taxon>Alveolata</taxon>
        <taxon>Colpodellida</taxon>
        <taxon>Chromeraceae</taxon>
        <taxon>Chromera</taxon>
    </lineage>
</organism>
<proteinExistence type="predicted"/>
<feature type="region of interest" description="Disordered" evidence="2">
    <location>
        <begin position="359"/>
        <end position="398"/>
    </location>
</feature>
<reference evidence="3" key="1">
    <citation type="submission" date="2014-11" db="EMBL/GenBank/DDBJ databases">
        <authorList>
            <person name="Otto D Thomas"/>
            <person name="Naeem Raeece"/>
        </authorList>
    </citation>
    <scope>NUCLEOTIDE SEQUENCE</scope>
</reference>
<keyword evidence="1" id="KW-0175">Coiled coil</keyword>
<dbReference type="EMBL" id="CDMZ01000298">
    <property type="protein sequence ID" value="CEM11276.1"/>
    <property type="molecule type" value="Genomic_DNA"/>
</dbReference>
<feature type="coiled-coil region" evidence="1">
    <location>
        <begin position="294"/>
        <end position="321"/>
    </location>
</feature>
<protein>
    <submittedName>
        <fullName evidence="3">Uncharacterized protein</fullName>
    </submittedName>
</protein>
<evidence type="ECO:0000313" key="3">
    <source>
        <dbReference type="EMBL" id="CEM11276.1"/>
    </source>
</evidence>
<feature type="region of interest" description="Disordered" evidence="2">
    <location>
        <begin position="162"/>
        <end position="202"/>
    </location>
</feature>
<evidence type="ECO:0000256" key="1">
    <source>
        <dbReference type="SAM" id="Coils"/>
    </source>
</evidence>
<sequence length="422" mass="49640">MMFQQPVTTFAYQGNPQPAVVPYGSLPFVAQSAYLQPSYHFGPVPRRVETPEEKKTREELEGQLDAELFHKEKEDGLAAVRNAANRERRNRWRQKLLVLTQADRDHPDPWDNPYRDPGHMPTIEEIDRAQRHDDRREINRQRTHNNRIRQLNYELQRASLPAYQRDQIVPPPLERMVKVQTPRPKPPKRKQQPPKRAPPQGSLDIEAQNRQWKGFQSQLARQGHKTLKEEMERQHKEQRKALKKKLDAFTAPPQSDRPGYFHGPSFDPDLLRPVPNMEIDEAALRDPVRARAQTLILQNRARDIEDRIRKLQETQEHFKEHRARELQEMEEQMRRRRECFLYDAADADDHLVNFSHQQRRVPHPNAPVTQASPVSPEEQEIRRQTRAPPDIAGSGAPLPSLWRNMKEWLEYMTSYPSTRVPI</sequence>
<name>A0A0G4FEL3_9ALVE</name>
<evidence type="ECO:0000256" key="2">
    <source>
        <dbReference type="SAM" id="MobiDB-lite"/>
    </source>
</evidence>
<accession>A0A0G4FEL3</accession>